<keyword evidence="7 13" id="KW-0418">Kinase</keyword>
<dbReference type="SMART" id="SM00387">
    <property type="entry name" value="HATPase_c"/>
    <property type="match status" value="1"/>
</dbReference>
<evidence type="ECO:0000259" key="11">
    <source>
        <dbReference type="PROSITE" id="PS50109"/>
    </source>
</evidence>
<comment type="subcellular location">
    <subcellularLocation>
        <location evidence="2">Membrane</location>
    </subcellularLocation>
</comment>
<dbReference type="Pfam" id="PF00672">
    <property type="entry name" value="HAMP"/>
    <property type="match status" value="1"/>
</dbReference>
<keyword evidence="9" id="KW-0902">Two-component regulatory system</keyword>
<keyword evidence="10" id="KW-0472">Membrane</keyword>
<proteinExistence type="predicted"/>
<evidence type="ECO:0000256" key="9">
    <source>
        <dbReference type="ARBA" id="ARBA00023012"/>
    </source>
</evidence>
<dbReference type="SUPFAM" id="SSF158472">
    <property type="entry name" value="HAMP domain-like"/>
    <property type="match status" value="1"/>
</dbReference>
<dbReference type="PROSITE" id="PS50109">
    <property type="entry name" value="HIS_KIN"/>
    <property type="match status" value="1"/>
</dbReference>
<keyword evidence="6 10" id="KW-0812">Transmembrane</keyword>
<dbReference type="PANTHER" id="PTHR45436">
    <property type="entry name" value="SENSOR HISTIDINE KINASE YKOH"/>
    <property type="match status" value="1"/>
</dbReference>
<evidence type="ECO:0000313" key="13">
    <source>
        <dbReference type="EMBL" id="WOK06125.1"/>
    </source>
</evidence>
<evidence type="ECO:0000256" key="8">
    <source>
        <dbReference type="ARBA" id="ARBA00022989"/>
    </source>
</evidence>
<dbReference type="Gene3D" id="3.30.565.10">
    <property type="entry name" value="Histidine kinase-like ATPase, C-terminal domain"/>
    <property type="match status" value="1"/>
</dbReference>
<evidence type="ECO:0000313" key="14">
    <source>
        <dbReference type="Proteomes" id="UP001302349"/>
    </source>
</evidence>
<dbReference type="RefSeq" id="WP_317488862.1">
    <property type="nucleotide sequence ID" value="NZ_CP136051.1"/>
</dbReference>
<dbReference type="Gene3D" id="6.10.340.10">
    <property type="match status" value="1"/>
</dbReference>
<dbReference type="InterPro" id="IPR003661">
    <property type="entry name" value="HisK_dim/P_dom"/>
</dbReference>
<dbReference type="InterPro" id="IPR005467">
    <property type="entry name" value="His_kinase_dom"/>
</dbReference>
<evidence type="ECO:0000256" key="1">
    <source>
        <dbReference type="ARBA" id="ARBA00000085"/>
    </source>
</evidence>
<dbReference type="SMART" id="SM00388">
    <property type="entry name" value="HisKA"/>
    <property type="match status" value="1"/>
</dbReference>
<keyword evidence="14" id="KW-1185">Reference proteome</keyword>
<keyword evidence="8 10" id="KW-1133">Transmembrane helix</keyword>
<evidence type="ECO:0000256" key="3">
    <source>
        <dbReference type="ARBA" id="ARBA00012438"/>
    </source>
</evidence>
<dbReference type="InterPro" id="IPR036890">
    <property type="entry name" value="HATPase_C_sf"/>
</dbReference>
<dbReference type="InterPro" id="IPR003594">
    <property type="entry name" value="HATPase_dom"/>
</dbReference>
<dbReference type="Gene3D" id="1.10.287.130">
    <property type="match status" value="1"/>
</dbReference>
<dbReference type="SMART" id="SM00304">
    <property type="entry name" value="HAMP"/>
    <property type="match status" value="1"/>
</dbReference>
<accession>A0ABZ0IP43</accession>
<evidence type="ECO:0000256" key="6">
    <source>
        <dbReference type="ARBA" id="ARBA00022692"/>
    </source>
</evidence>
<dbReference type="EC" id="2.7.13.3" evidence="3"/>
<dbReference type="Pfam" id="PF00512">
    <property type="entry name" value="HisKA"/>
    <property type="match status" value="1"/>
</dbReference>
<evidence type="ECO:0000256" key="7">
    <source>
        <dbReference type="ARBA" id="ARBA00022777"/>
    </source>
</evidence>
<protein>
    <recommendedName>
        <fullName evidence="3">histidine kinase</fullName>
        <ecNumber evidence="3">2.7.13.3</ecNumber>
    </recommendedName>
</protein>
<evidence type="ECO:0000259" key="12">
    <source>
        <dbReference type="PROSITE" id="PS50885"/>
    </source>
</evidence>
<dbReference type="Pfam" id="PF02518">
    <property type="entry name" value="HATPase_c"/>
    <property type="match status" value="1"/>
</dbReference>
<dbReference type="CDD" id="cd00082">
    <property type="entry name" value="HisKA"/>
    <property type="match status" value="1"/>
</dbReference>
<evidence type="ECO:0000256" key="10">
    <source>
        <dbReference type="SAM" id="Phobius"/>
    </source>
</evidence>
<dbReference type="PANTHER" id="PTHR45436:SF5">
    <property type="entry name" value="SENSOR HISTIDINE KINASE TRCS"/>
    <property type="match status" value="1"/>
</dbReference>
<dbReference type="SUPFAM" id="SSF55874">
    <property type="entry name" value="ATPase domain of HSP90 chaperone/DNA topoisomerase II/histidine kinase"/>
    <property type="match status" value="1"/>
</dbReference>
<keyword evidence="4" id="KW-0597">Phosphoprotein</keyword>
<dbReference type="PROSITE" id="PS50885">
    <property type="entry name" value="HAMP"/>
    <property type="match status" value="1"/>
</dbReference>
<dbReference type="EMBL" id="CP136051">
    <property type="protein sequence ID" value="WOK06125.1"/>
    <property type="molecule type" value="Genomic_DNA"/>
</dbReference>
<evidence type="ECO:0000256" key="2">
    <source>
        <dbReference type="ARBA" id="ARBA00004370"/>
    </source>
</evidence>
<reference evidence="13 14" key="1">
    <citation type="journal article" date="2023" name="Microbiol. Resour. Announc.">
        <title>Complete Genome Sequence of Imperialibacter roseus strain P4T.</title>
        <authorList>
            <person name="Tizabi D.R."/>
            <person name="Bachvaroff T."/>
            <person name="Hill R.T."/>
        </authorList>
    </citation>
    <scope>NUCLEOTIDE SEQUENCE [LARGE SCALE GENOMIC DNA]</scope>
    <source>
        <strain evidence="13 14">P4T</strain>
    </source>
</reference>
<dbReference type="InterPro" id="IPR050428">
    <property type="entry name" value="TCS_sensor_his_kinase"/>
</dbReference>
<name>A0ABZ0IP43_9BACT</name>
<gene>
    <name evidence="13" type="ORF">RT717_23905</name>
</gene>
<dbReference type="InterPro" id="IPR036097">
    <property type="entry name" value="HisK_dim/P_sf"/>
</dbReference>
<dbReference type="SUPFAM" id="SSF47384">
    <property type="entry name" value="Homodimeric domain of signal transducing histidine kinase"/>
    <property type="match status" value="1"/>
</dbReference>
<organism evidence="13 14">
    <name type="scientific">Imperialibacter roseus</name>
    <dbReference type="NCBI Taxonomy" id="1324217"/>
    <lineage>
        <taxon>Bacteria</taxon>
        <taxon>Pseudomonadati</taxon>
        <taxon>Bacteroidota</taxon>
        <taxon>Cytophagia</taxon>
        <taxon>Cytophagales</taxon>
        <taxon>Flammeovirgaceae</taxon>
        <taxon>Imperialibacter</taxon>
    </lineage>
</organism>
<evidence type="ECO:0000256" key="5">
    <source>
        <dbReference type="ARBA" id="ARBA00022679"/>
    </source>
</evidence>
<dbReference type="GO" id="GO:0016301">
    <property type="term" value="F:kinase activity"/>
    <property type="evidence" value="ECO:0007669"/>
    <property type="project" value="UniProtKB-KW"/>
</dbReference>
<evidence type="ECO:0000256" key="4">
    <source>
        <dbReference type="ARBA" id="ARBA00022553"/>
    </source>
</evidence>
<dbReference type="InterPro" id="IPR003660">
    <property type="entry name" value="HAMP_dom"/>
</dbReference>
<dbReference type="Proteomes" id="UP001302349">
    <property type="component" value="Chromosome"/>
</dbReference>
<dbReference type="CDD" id="cd06225">
    <property type="entry name" value="HAMP"/>
    <property type="match status" value="1"/>
</dbReference>
<feature type="transmembrane region" description="Helical" evidence="10">
    <location>
        <begin position="144"/>
        <end position="164"/>
    </location>
</feature>
<comment type="catalytic activity">
    <reaction evidence="1">
        <text>ATP + protein L-histidine = ADP + protein N-phospho-L-histidine.</text>
        <dbReference type="EC" id="2.7.13.3"/>
    </reaction>
</comment>
<keyword evidence="5" id="KW-0808">Transferase</keyword>
<sequence length="442" mass="50826">MLFSALLGVVLLMIFSLFSQFRKEDFEERLQEKAITSIKLLVEVKEVDYQLLKIIDRNTIHKLYNEKILIFNDSLDLIYSSIDDAVISWDLDDLKYLRDNKTFFKRSNEYDVYGMYYDSNEKDYFALVTAEDKYGNRKLDYLKYLLLGAFFVGATTVWILSFYLSKKSLLPLDIVRERIQQITDNNLNIRLPASGKKDEIDMLSGSFNQMLDRIEGSYKRQREFASNASHELRTPITRIVTQLENVVHEKSLSPEARQTLRSISGDTYQLSDVVTSLLILSRIDEKKGLGSFQKVRLDESVFACSQKLSRIYPDYKLHFEIENNTSQEISLEIEGDEILLGIAITNLLKNAYLYSDNQQVLCTLRTNTDTIELVLVNSGETPSESELTRLFQAFKRGSNTANKPGSGLGLGIVQRIFQYHGASITYRIPEARKNEVVATFKI</sequence>
<feature type="domain" description="HAMP" evidence="12">
    <location>
        <begin position="166"/>
        <end position="219"/>
    </location>
</feature>
<feature type="domain" description="Histidine kinase" evidence="11">
    <location>
        <begin position="227"/>
        <end position="442"/>
    </location>
</feature>